<evidence type="ECO:0000259" key="3">
    <source>
        <dbReference type="SMART" id="SM01177"/>
    </source>
</evidence>
<keyword evidence="4" id="KW-1185">Reference proteome</keyword>
<evidence type="ECO:0000256" key="2">
    <source>
        <dbReference type="SAM" id="MobiDB-lite"/>
    </source>
</evidence>
<name>A0A915D7R3_9BILA</name>
<dbReference type="SMART" id="SM01177">
    <property type="entry name" value="DUF4210"/>
    <property type="match status" value="1"/>
</dbReference>
<reference evidence="5" key="1">
    <citation type="submission" date="2022-11" db="UniProtKB">
        <authorList>
            <consortium name="WormBaseParasite"/>
        </authorList>
    </citation>
    <scope>IDENTIFICATION</scope>
</reference>
<dbReference type="Proteomes" id="UP000887574">
    <property type="component" value="Unplaced"/>
</dbReference>
<accession>A0A915D7R3</accession>
<comment type="similarity">
    <text evidence="1">Belongs to the ATOS family.</text>
</comment>
<evidence type="ECO:0000313" key="5">
    <source>
        <dbReference type="WBParaSite" id="jg16934"/>
    </source>
</evidence>
<protein>
    <submittedName>
        <fullName evidence="5">Atos-like conserved domain-containing protein</fullName>
    </submittedName>
</protein>
<proteinExistence type="inferred from homology"/>
<dbReference type="PANTHER" id="PTHR13199">
    <property type="entry name" value="GH03947P"/>
    <property type="match status" value="1"/>
</dbReference>
<dbReference type="InterPro" id="IPR025261">
    <property type="entry name" value="Atos-like_cons_dom"/>
</dbReference>
<feature type="region of interest" description="Disordered" evidence="2">
    <location>
        <begin position="202"/>
        <end position="246"/>
    </location>
</feature>
<evidence type="ECO:0000313" key="4">
    <source>
        <dbReference type="Proteomes" id="UP000887574"/>
    </source>
</evidence>
<feature type="domain" description="Atos-like conserved" evidence="3">
    <location>
        <begin position="302"/>
        <end position="361"/>
    </location>
</feature>
<dbReference type="WBParaSite" id="jg16934">
    <property type="protein sequence ID" value="jg16934"/>
    <property type="gene ID" value="jg16934"/>
</dbReference>
<dbReference type="PANTHER" id="PTHR13199:SF11">
    <property type="entry name" value="PROTEIN ATOSSA"/>
    <property type="match status" value="1"/>
</dbReference>
<sequence>MELSKELISEVLKERTSLHQPLLKEAELYLSTGLSIAIHILLGHSDCKATEPSRCPANQQLEVWTLKLLTEGAATVNQMPPMFLKQAIRSQLYFSPIKSWFSTLKKSNPGFCCLYRISTSAHFEVEKEGWVGEHIFPVCKLDGRMFLQAGVKWLKKEGFPSVEEVPVCPSKKINDDQWVFPCCTSTTITACGENLTDRKKSFSRQNSKDVAVNRHLTPTSRKASCGKSPQRRNDPPKQIPVPTKRNTQKYLVEKLKNVYVQAGEIASSSGSESESTGLECSASLEESVEWPTSRRKRVPSGLLCNFEESALNGRLEPVNNAQGFQLQIAVAGTFSSQLTIPCTTSYFKGISEADEAPSLYLGHCNLSKIRRKELQIPKMCTLQAVLLNPQGSVVKIFLVNVDVRDMPARSKTFLRQRTFAVPTEQQQKSTNKNATDLNGCTKSVLKFLIHIRLASDYKSRVFLHSDIKMLLSNKGSDLEGLELISTKLDASTEMPQEPKYSPIK</sequence>
<dbReference type="InterPro" id="IPR033473">
    <property type="entry name" value="Atos-like_C"/>
</dbReference>
<dbReference type="Pfam" id="PF13889">
    <property type="entry name" value="Chromosome_seg"/>
    <property type="match status" value="1"/>
</dbReference>
<organism evidence="4 5">
    <name type="scientific">Ditylenchus dipsaci</name>
    <dbReference type="NCBI Taxonomy" id="166011"/>
    <lineage>
        <taxon>Eukaryota</taxon>
        <taxon>Metazoa</taxon>
        <taxon>Ecdysozoa</taxon>
        <taxon>Nematoda</taxon>
        <taxon>Chromadorea</taxon>
        <taxon>Rhabditida</taxon>
        <taxon>Tylenchina</taxon>
        <taxon>Tylenchomorpha</taxon>
        <taxon>Sphaerularioidea</taxon>
        <taxon>Anguinidae</taxon>
        <taxon>Anguininae</taxon>
        <taxon>Ditylenchus</taxon>
    </lineage>
</organism>
<dbReference type="InterPro" id="IPR051506">
    <property type="entry name" value="ATOS_Transcription_Regulators"/>
</dbReference>
<dbReference type="AlphaFoldDB" id="A0A915D7R3"/>
<evidence type="ECO:0000256" key="1">
    <source>
        <dbReference type="ARBA" id="ARBA00034497"/>
    </source>
</evidence>